<accession>B0CTF3</accession>
<dbReference type="KEGG" id="lbc:LACBIDRAFT_305105"/>
<organism evidence="2">
    <name type="scientific">Laccaria bicolor (strain S238N-H82 / ATCC MYA-4686)</name>
    <name type="common">Bicoloured deceiver</name>
    <name type="synonym">Laccaria laccata var. bicolor</name>
    <dbReference type="NCBI Taxonomy" id="486041"/>
    <lineage>
        <taxon>Eukaryota</taxon>
        <taxon>Fungi</taxon>
        <taxon>Dikarya</taxon>
        <taxon>Basidiomycota</taxon>
        <taxon>Agaricomycotina</taxon>
        <taxon>Agaricomycetes</taxon>
        <taxon>Agaricomycetidae</taxon>
        <taxon>Agaricales</taxon>
        <taxon>Agaricineae</taxon>
        <taxon>Hydnangiaceae</taxon>
        <taxon>Laccaria</taxon>
    </lineage>
</organism>
<proteinExistence type="predicted"/>
<dbReference type="OrthoDB" id="3086085at2759"/>
<keyword evidence="2" id="KW-1185">Reference proteome</keyword>
<sequence length="90" mass="10188">MCGITQPFGILVFVDQQGDWFTGLDSVIFAHHLSATTAHPKPSNLLLRHIFFFQDKRSKCGHDIIVIGGRGYVIFGIRVYTTDRVTFPYT</sequence>
<dbReference type="HOGENOM" id="CLU_2574287_0_0_1"/>
<dbReference type="RefSeq" id="XP_001874467.1">
    <property type="nucleotide sequence ID" value="XM_001874432.1"/>
</dbReference>
<gene>
    <name evidence="1" type="ORF">LACBIDRAFT_305105</name>
</gene>
<dbReference type="AlphaFoldDB" id="B0CTF3"/>
<dbReference type="InParanoid" id="B0CTF3"/>
<evidence type="ECO:0000313" key="2">
    <source>
        <dbReference type="Proteomes" id="UP000001194"/>
    </source>
</evidence>
<dbReference type="GeneID" id="6070781"/>
<reference evidence="1 2" key="1">
    <citation type="journal article" date="2008" name="Nature">
        <title>The genome of Laccaria bicolor provides insights into mycorrhizal symbiosis.</title>
        <authorList>
            <person name="Martin F."/>
            <person name="Aerts A."/>
            <person name="Ahren D."/>
            <person name="Brun A."/>
            <person name="Danchin E.G.J."/>
            <person name="Duchaussoy F."/>
            <person name="Gibon J."/>
            <person name="Kohler A."/>
            <person name="Lindquist E."/>
            <person name="Pereda V."/>
            <person name="Salamov A."/>
            <person name="Shapiro H.J."/>
            <person name="Wuyts J."/>
            <person name="Blaudez D."/>
            <person name="Buee M."/>
            <person name="Brokstein P."/>
            <person name="Canbaeck B."/>
            <person name="Cohen D."/>
            <person name="Courty P.E."/>
            <person name="Coutinho P.M."/>
            <person name="Delaruelle C."/>
            <person name="Detter J.C."/>
            <person name="Deveau A."/>
            <person name="DiFazio S."/>
            <person name="Duplessis S."/>
            <person name="Fraissinet-Tachet L."/>
            <person name="Lucic E."/>
            <person name="Frey-Klett P."/>
            <person name="Fourrey C."/>
            <person name="Feussner I."/>
            <person name="Gay G."/>
            <person name="Grimwood J."/>
            <person name="Hoegger P.J."/>
            <person name="Jain P."/>
            <person name="Kilaru S."/>
            <person name="Labbe J."/>
            <person name="Lin Y.C."/>
            <person name="Legue V."/>
            <person name="Le Tacon F."/>
            <person name="Marmeisse R."/>
            <person name="Melayah D."/>
            <person name="Montanini B."/>
            <person name="Muratet M."/>
            <person name="Nehls U."/>
            <person name="Niculita-Hirzel H."/>
            <person name="Oudot-Le Secq M.P."/>
            <person name="Peter M."/>
            <person name="Quesneville H."/>
            <person name="Rajashekar B."/>
            <person name="Reich M."/>
            <person name="Rouhier N."/>
            <person name="Schmutz J."/>
            <person name="Yin T."/>
            <person name="Chalot M."/>
            <person name="Henrissat B."/>
            <person name="Kuees U."/>
            <person name="Lucas S."/>
            <person name="Van de Peer Y."/>
            <person name="Podila G.K."/>
            <person name="Polle A."/>
            <person name="Pukkila P.J."/>
            <person name="Richardson P.M."/>
            <person name="Rouze P."/>
            <person name="Sanders I.R."/>
            <person name="Stajich J.E."/>
            <person name="Tunlid A."/>
            <person name="Tuskan G."/>
            <person name="Grigoriev I.V."/>
        </authorList>
    </citation>
    <scope>NUCLEOTIDE SEQUENCE [LARGE SCALE GENOMIC DNA]</scope>
    <source>
        <strain evidence="2">S238N-H82 / ATCC MYA-4686</strain>
    </source>
</reference>
<evidence type="ECO:0000313" key="1">
    <source>
        <dbReference type="EMBL" id="EDR13908.1"/>
    </source>
</evidence>
<protein>
    <submittedName>
        <fullName evidence="1">Predicted protein</fullName>
    </submittedName>
</protein>
<name>B0CTF3_LACBS</name>
<dbReference type="EMBL" id="DS547092">
    <property type="protein sequence ID" value="EDR13908.1"/>
    <property type="molecule type" value="Genomic_DNA"/>
</dbReference>
<dbReference type="Proteomes" id="UP000001194">
    <property type="component" value="Unassembled WGS sequence"/>
</dbReference>